<evidence type="ECO:0000256" key="6">
    <source>
        <dbReference type="ARBA" id="ARBA00023014"/>
    </source>
</evidence>
<dbReference type="NCBIfam" id="TIGR03956">
    <property type="entry name" value="rSAM_HydE"/>
    <property type="match status" value="1"/>
</dbReference>
<evidence type="ECO:0000313" key="9">
    <source>
        <dbReference type="EMBL" id="RKD34715.1"/>
    </source>
</evidence>
<dbReference type="SFLD" id="SFLDG01280">
    <property type="entry name" value="HydE/PylB-like"/>
    <property type="match status" value="1"/>
</dbReference>
<dbReference type="InterPro" id="IPR006638">
    <property type="entry name" value="Elp3/MiaA/NifB-like_rSAM"/>
</dbReference>
<accession>A0A419TB80</accession>
<dbReference type="SFLD" id="SFLDG01060">
    <property type="entry name" value="BATS_domain_containing"/>
    <property type="match status" value="1"/>
</dbReference>
<comment type="cofactor">
    <cofactor evidence="7">
        <name>[2Fe-2S] cluster</name>
        <dbReference type="ChEBI" id="CHEBI:190135"/>
    </cofactor>
</comment>
<evidence type="ECO:0000256" key="7">
    <source>
        <dbReference type="ARBA" id="ARBA00034078"/>
    </source>
</evidence>
<dbReference type="SMART" id="SM00729">
    <property type="entry name" value="Elp3"/>
    <property type="match status" value="1"/>
</dbReference>
<keyword evidence="6" id="KW-0411">Iron-sulfur</keyword>
<dbReference type="PANTHER" id="PTHR43726:SF1">
    <property type="entry name" value="BIOTIN SYNTHASE"/>
    <property type="match status" value="1"/>
</dbReference>
<evidence type="ECO:0000256" key="5">
    <source>
        <dbReference type="ARBA" id="ARBA00023004"/>
    </source>
</evidence>
<dbReference type="AlphaFoldDB" id="A0A419TB80"/>
<organism evidence="9 10">
    <name type="scientific">Thermohalobacter berrensis</name>
    <dbReference type="NCBI Taxonomy" id="99594"/>
    <lineage>
        <taxon>Bacteria</taxon>
        <taxon>Bacillati</taxon>
        <taxon>Bacillota</taxon>
        <taxon>Tissierellia</taxon>
        <taxon>Tissierellales</taxon>
        <taxon>Thermohalobacteraceae</taxon>
        <taxon>Thermohalobacter</taxon>
    </lineage>
</organism>
<evidence type="ECO:0000313" key="10">
    <source>
        <dbReference type="Proteomes" id="UP000284177"/>
    </source>
</evidence>
<dbReference type="GO" id="GO:0042364">
    <property type="term" value="P:water-soluble vitamin biosynthetic process"/>
    <property type="evidence" value="ECO:0007669"/>
    <property type="project" value="UniProtKB-ARBA"/>
</dbReference>
<dbReference type="Gene3D" id="3.20.20.70">
    <property type="entry name" value="Aldolase class I"/>
    <property type="match status" value="1"/>
</dbReference>
<dbReference type="SFLD" id="SFLDG01082">
    <property type="entry name" value="B12-binding_domain_containing"/>
    <property type="match status" value="1"/>
</dbReference>
<dbReference type="PROSITE" id="PS51918">
    <property type="entry name" value="RADICAL_SAM"/>
    <property type="match status" value="1"/>
</dbReference>
<dbReference type="InterPro" id="IPR021778">
    <property type="entry name" value="Se/S_carrier-like"/>
</dbReference>
<proteinExistence type="predicted"/>
<evidence type="ECO:0000256" key="1">
    <source>
        <dbReference type="ARBA" id="ARBA00001966"/>
    </source>
</evidence>
<dbReference type="InterPro" id="IPR034422">
    <property type="entry name" value="HydE/PylB-like"/>
</dbReference>
<evidence type="ECO:0000256" key="4">
    <source>
        <dbReference type="ARBA" id="ARBA00022723"/>
    </source>
</evidence>
<dbReference type="CDD" id="cd01335">
    <property type="entry name" value="Radical_SAM"/>
    <property type="match status" value="1"/>
</dbReference>
<dbReference type="GO" id="GO:0044272">
    <property type="term" value="P:sulfur compound biosynthetic process"/>
    <property type="evidence" value="ECO:0007669"/>
    <property type="project" value="UniProtKB-ARBA"/>
</dbReference>
<keyword evidence="10" id="KW-1185">Reference proteome</keyword>
<dbReference type="Pfam" id="PF04055">
    <property type="entry name" value="Radical_SAM"/>
    <property type="match status" value="1"/>
</dbReference>
<dbReference type="PANTHER" id="PTHR43726">
    <property type="entry name" value="3-METHYLORNITHINE SYNTHASE"/>
    <property type="match status" value="1"/>
</dbReference>
<protein>
    <submittedName>
        <fullName evidence="9">[FeFe] hydrogenase H-cluster radical SAM maturase HydE</fullName>
    </submittedName>
</protein>
<comment type="cofactor">
    <cofactor evidence="1">
        <name>[4Fe-4S] cluster</name>
        <dbReference type="ChEBI" id="CHEBI:49883"/>
    </cofactor>
</comment>
<comment type="caution">
    <text evidence="9">The sequence shown here is derived from an EMBL/GenBank/DDBJ whole genome shotgun (WGS) entry which is preliminary data.</text>
</comment>
<dbReference type="RefSeq" id="WP_120166898.1">
    <property type="nucleotide sequence ID" value="NZ_MCIB01000001.1"/>
</dbReference>
<dbReference type="SUPFAM" id="SSF102114">
    <property type="entry name" value="Radical SAM enzymes"/>
    <property type="match status" value="1"/>
</dbReference>
<evidence type="ECO:0000259" key="8">
    <source>
        <dbReference type="PROSITE" id="PS51918"/>
    </source>
</evidence>
<gene>
    <name evidence="9" type="ORF">BET03_02500</name>
</gene>
<dbReference type="OrthoDB" id="9775764at2"/>
<name>A0A419TB80_9FIRM</name>
<keyword evidence="2" id="KW-0004">4Fe-4S</keyword>
<dbReference type="InterPro" id="IPR058240">
    <property type="entry name" value="rSAM_sf"/>
</dbReference>
<dbReference type="InterPro" id="IPR010722">
    <property type="entry name" value="BATS_dom"/>
</dbReference>
<evidence type="ECO:0000256" key="2">
    <source>
        <dbReference type="ARBA" id="ARBA00022485"/>
    </source>
</evidence>
<dbReference type="InterPro" id="IPR024021">
    <property type="entry name" value="FeFe-hyd_HydE_rSAM"/>
</dbReference>
<keyword evidence="3" id="KW-0949">S-adenosyl-L-methionine</keyword>
<feature type="domain" description="Radical SAM core" evidence="8">
    <location>
        <begin position="150"/>
        <end position="369"/>
    </location>
</feature>
<reference evidence="9 10" key="1">
    <citation type="submission" date="2016-08" db="EMBL/GenBank/DDBJ databases">
        <title>Novel Firmicutes and Novel Genomes.</title>
        <authorList>
            <person name="Poppleton D.I."/>
            <person name="Gribaldo S."/>
        </authorList>
    </citation>
    <scope>NUCLEOTIDE SEQUENCE [LARGE SCALE GENOMIC DNA]</scope>
    <source>
        <strain evidence="9 10">CTT3</strain>
    </source>
</reference>
<keyword evidence="5" id="KW-0408">Iron</keyword>
<dbReference type="EMBL" id="MCIB01000001">
    <property type="protein sequence ID" value="RKD34715.1"/>
    <property type="molecule type" value="Genomic_DNA"/>
</dbReference>
<dbReference type="Pfam" id="PF11823">
    <property type="entry name" value="Se_S_carrier"/>
    <property type="match status" value="1"/>
</dbReference>
<evidence type="ECO:0000256" key="3">
    <source>
        <dbReference type="ARBA" id="ARBA00022691"/>
    </source>
</evidence>
<dbReference type="GO" id="GO:0046872">
    <property type="term" value="F:metal ion binding"/>
    <property type="evidence" value="ECO:0007669"/>
    <property type="project" value="UniProtKB-KW"/>
</dbReference>
<keyword evidence="4" id="KW-0479">Metal-binding</keyword>
<dbReference type="GO" id="GO:0051539">
    <property type="term" value="F:4 iron, 4 sulfur cluster binding"/>
    <property type="evidence" value="ECO:0007669"/>
    <property type="project" value="UniProtKB-KW"/>
</dbReference>
<dbReference type="Proteomes" id="UP000284177">
    <property type="component" value="Unassembled WGS sequence"/>
</dbReference>
<dbReference type="InterPro" id="IPR007197">
    <property type="entry name" value="rSAM"/>
</dbReference>
<dbReference type="InterPro" id="IPR013785">
    <property type="entry name" value="Aldolase_TIM"/>
</dbReference>
<dbReference type="SFLD" id="SFLDS00029">
    <property type="entry name" value="Radical_SAM"/>
    <property type="match status" value="1"/>
</dbReference>
<dbReference type="SMART" id="SM00876">
    <property type="entry name" value="BATS"/>
    <property type="match status" value="1"/>
</dbReference>
<sequence length="451" mass="51879">MSLIDKFIKNNITEPYILVCESKSQMLYSKDLMDKLQIENDLIPTPKGFGGVCTTAIKFDKKDISKVEEIVESNNIEYEGIFSLKDKYKYDLSQIYNLNITDNFKEIIKKVEANIDLEKKDILYLLKTEKEEYKALIKMADIIRKECVGDRIEIRAAVEFSNYCKKNCNYCGIRRKNKTHRYRMSEEEILKEVDKLYKIGIKTVILQSGEDPYYDTEKILSIVKKIKERYRLGITLSIGIRDENEYKLFSEAGVNNYLLKIETASRKLFEQIHPDDDFNKRVKHTKLIKEAGIRAGSGGMIGLPNQTLEDIAEDILFQRDYGIHMIGFGPFLPAKGTPYENYKPGDLNLTLKVVAISRIVCQHVFLPATTAIASLNPDAQAMALQAGANTIMLISTPPHLRENYEIYSNKNMVNLDFAIKSVKDAKRKLPKYLNYDYLKKLGYEIDESLIN</sequence>
<dbReference type="GO" id="GO:0016740">
    <property type="term" value="F:transferase activity"/>
    <property type="evidence" value="ECO:0007669"/>
    <property type="project" value="TreeGrafter"/>
</dbReference>